<sequence length="147" mass="16603">MRAALFKDAQLYRVLYMFKVDSQVGDVFLLTQDLNNEWSTDGLDYTCKQCAFHDGQFDVGASLERIYGAASERHSCTDRSEELLLKAYRIALPQLKAVETIHDRLAGMLFLRLNKSCSITTWHITFLTTSWETGMLVQGGVAGSLQK</sequence>
<comment type="caution">
    <text evidence="1">The sequence shown here is derived from an EMBL/GenBank/DDBJ whole genome shotgun (WGS) entry which is preliminary data.</text>
</comment>
<accession>A0AAE1ATF4</accession>
<evidence type="ECO:0000313" key="1">
    <source>
        <dbReference type="EMBL" id="KAK3793672.1"/>
    </source>
</evidence>
<gene>
    <name evidence="1" type="ORF">RRG08_014566</name>
</gene>
<dbReference type="EMBL" id="JAWDGP010001186">
    <property type="protein sequence ID" value="KAK3793672.1"/>
    <property type="molecule type" value="Genomic_DNA"/>
</dbReference>
<keyword evidence="2" id="KW-1185">Reference proteome</keyword>
<protein>
    <submittedName>
        <fullName evidence="1">Uncharacterized protein</fullName>
    </submittedName>
</protein>
<dbReference type="Proteomes" id="UP001283361">
    <property type="component" value="Unassembled WGS sequence"/>
</dbReference>
<evidence type="ECO:0000313" key="2">
    <source>
        <dbReference type="Proteomes" id="UP001283361"/>
    </source>
</evidence>
<organism evidence="1 2">
    <name type="scientific">Elysia crispata</name>
    <name type="common">lettuce slug</name>
    <dbReference type="NCBI Taxonomy" id="231223"/>
    <lineage>
        <taxon>Eukaryota</taxon>
        <taxon>Metazoa</taxon>
        <taxon>Spiralia</taxon>
        <taxon>Lophotrochozoa</taxon>
        <taxon>Mollusca</taxon>
        <taxon>Gastropoda</taxon>
        <taxon>Heterobranchia</taxon>
        <taxon>Euthyneura</taxon>
        <taxon>Panpulmonata</taxon>
        <taxon>Sacoglossa</taxon>
        <taxon>Placobranchoidea</taxon>
        <taxon>Plakobranchidae</taxon>
        <taxon>Elysia</taxon>
    </lineage>
</organism>
<reference evidence="1" key="1">
    <citation type="journal article" date="2023" name="G3 (Bethesda)">
        <title>A reference genome for the long-term kleptoplast-retaining sea slug Elysia crispata morphotype clarki.</title>
        <authorList>
            <person name="Eastman K.E."/>
            <person name="Pendleton A.L."/>
            <person name="Shaikh M.A."/>
            <person name="Suttiyut T."/>
            <person name="Ogas R."/>
            <person name="Tomko P."/>
            <person name="Gavelis G."/>
            <person name="Widhalm J.R."/>
            <person name="Wisecaver J.H."/>
        </authorList>
    </citation>
    <scope>NUCLEOTIDE SEQUENCE</scope>
    <source>
        <strain evidence="1">ECLA1</strain>
    </source>
</reference>
<dbReference type="AlphaFoldDB" id="A0AAE1ATF4"/>
<proteinExistence type="predicted"/>
<name>A0AAE1ATF4_9GAST</name>